<organism evidence="1 2">
    <name type="scientific">Kribbella aluminosa</name>
    <dbReference type="NCBI Taxonomy" id="416017"/>
    <lineage>
        <taxon>Bacteria</taxon>
        <taxon>Bacillati</taxon>
        <taxon>Actinomycetota</taxon>
        <taxon>Actinomycetes</taxon>
        <taxon>Propionibacteriales</taxon>
        <taxon>Kribbellaceae</taxon>
        <taxon>Kribbella</taxon>
    </lineage>
</organism>
<evidence type="ECO:0000313" key="1">
    <source>
        <dbReference type="EMBL" id="MBP2355189.1"/>
    </source>
</evidence>
<dbReference type="EMBL" id="JAGINT010000002">
    <property type="protein sequence ID" value="MBP2355189.1"/>
    <property type="molecule type" value="Genomic_DNA"/>
</dbReference>
<protein>
    <recommendedName>
        <fullName evidence="3">DUF4129 domain-containing protein</fullName>
    </recommendedName>
</protein>
<dbReference type="Proteomes" id="UP000755585">
    <property type="component" value="Unassembled WGS sequence"/>
</dbReference>
<sequence>MAWLVSLGVFLVLCVLLGVLLPNPPPARWRRGLQRGAAWLPERLIGRLIGRLRPATPPEPDPFDTLRLQTRLGTVSTKIRSIESTPHIYARAHRLMALEAAYDDLLDEACRLAGCPDPPDTKRSEAKRWEEEQALAARGWSW</sequence>
<comment type="caution">
    <text evidence="1">The sequence shown here is derived from an EMBL/GenBank/DDBJ whole genome shotgun (WGS) entry which is preliminary data.</text>
</comment>
<dbReference type="RefSeq" id="WP_209697892.1">
    <property type="nucleotide sequence ID" value="NZ_BAAAVU010000020.1"/>
</dbReference>
<gene>
    <name evidence="1" type="ORF">JOF29_006299</name>
</gene>
<reference evidence="1 2" key="1">
    <citation type="submission" date="2021-03" db="EMBL/GenBank/DDBJ databases">
        <title>Sequencing the genomes of 1000 actinobacteria strains.</title>
        <authorList>
            <person name="Klenk H.-P."/>
        </authorList>
    </citation>
    <scope>NUCLEOTIDE SEQUENCE [LARGE SCALE GENOMIC DNA]</scope>
    <source>
        <strain evidence="1 2">DSM 18824</strain>
    </source>
</reference>
<evidence type="ECO:0008006" key="3">
    <source>
        <dbReference type="Google" id="ProtNLM"/>
    </source>
</evidence>
<keyword evidence="2" id="KW-1185">Reference proteome</keyword>
<accession>A0ABS4UU66</accession>
<proteinExistence type="predicted"/>
<evidence type="ECO:0000313" key="2">
    <source>
        <dbReference type="Proteomes" id="UP000755585"/>
    </source>
</evidence>
<name>A0ABS4UU66_9ACTN</name>